<dbReference type="AlphaFoldDB" id="A0A6N6MPE4"/>
<comment type="cofactor">
    <cofactor evidence="2">
        <name>[4Fe-4S] cluster</name>
        <dbReference type="ChEBI" id="CHEBI:49883"/>
    </cofactor>
</comment>
<keyword evidence="4" id="KW-0004">4Fe-4S</keyword>
<keyword evidence="6" id="KW-0479">Metal-binding</keyword>
<evidence type="ECO:0000313" key="13">
    <source>
        <dbReference type="Proteomes" id="UP000441523"/>
    </source>
</evidence>
<evidence type="ECO:0000256" key="10">
    <source>
        <dbReference type="SAM" id="MobiDB-lite"/>
    </source>
</evidence>
<proteinExistence type="inferred from homology"/>
<dbReference type="CDD" id="cd02767">
    <property type="entry name" value="MopB_ydeP"/>
    <property type="match status" value="1"/>
</dbReference>
<evidence type="ECO:0000256" key="3">
    <source>
        <dbReference type="ARBA" id="ARBA00010312"/>
    </source>
</evidence>
<feature type="domain" description="Molybdopterin oxidoreductase" evidence="11">
    <location>
        <begin position="135"/>
        <end position="515"/>
    </location>
</feature>
<evidence type="ECO:0000256" key="9">
    <source>
        <dbReference type="ARBA" id="ARBA00023014"/>
    </source>
</evidence>
<evidence type="ECO:0000256" key="8">
    <source>
        <dbReference type="ARBA" id="ARBA00023004"/>
    </source>
</evidence>
<dbReference type="InterPro" id="IPR010046">
    <property type="entry name" value="Mopterin_OxRdtse_a_bac"/>
</dbReference>
<evidence type="ECO:0000256" key="7">
    <source>
        <dbReference type="ARBA" id="ARBA00023002"/>
    </source>
</evidence>
<dbReference type="Gene3D" id="3.40.228.10">
    <property type="entry name" value="Dimethylsulfoxide Reductase, domain 2"/>
    <property type="match status" value="1"/>
</dbReference>
<comment type="similarity">
    <text evidence="3">Belongs to the prokaryotic molybdopterin-containing oxidoreductase family.</text>
</comment>
<sequence length="792" mass="85405">MDHPVGSPQSAAGRADRGQVEPAEAGPVRVEAGKRSSAAGGWGALKSCGKHLLGSRAPLSGARAMLKANQPDGFDCPGCAWGDPEHGSSFEFCENGVKAVSWEATDKRTPPAFFAAHSVTELRGWSDHALEGQGRLTHPMRYDAASDRYLAVTWEEAFAEIGATLRSLDHPDQAEFYTSGRASNEAAYLYQLFARHFGTNNFPDCSNMCHEASGVALQAAIGVGKGTVLLEDFEKADAIFVVGQNPGTNHPRMLGDLRRAAQRGARVVVLNPVRERGLERFADPQNTVEMLRGASAPVASHYYQPRLGGDMAVFRGIAKAIFAADDAALREGRPSVLDRAFLARHTAGYEAYRALVEATEWETILDQSGLARAEIETAAEVYLGAERAICTWAMGVTQHRHSVATIREMANVMFLRGHIGRPGAGLCPVRGHSNVQGDRTVGINERPPAALLDALERTFGFAAPRRPGHNVVAAINAMLDGSAKAFIGLGGNFARATPDSARVARALAGCRLTVHIATKLNHSHLVPGTVGYLLPCLGRTEIDRNKAGKTQIVTVEDSMSMVHGSGGINKAASKALRSEIAIIAGMAAATVGSDKVDWAGLSDDYDRIRTLIERTIPGFTGYNVRVRRPRGFMLRNLAAERVFETETGKAGFAAEALPELTEHQQARRAPDTFVLQTFRSHDQYNTTIYGLDDRYRGVYGERRVLFAHPDDLAEIRARLGGRVDIVGLHQDGVVRVAEDFRLVPFEMPRGSLAGYYPELNVLVPLSSFGKGSDTPTSKSVLVTLRARAVAAA</sequence>
<dbReference type="InterPro" id="IPR041953">
    <property type="entry name" value="YdeP_MopB"/>
</dbReference>
<accession>A0A6N6MPE4</accession>
<dbReference type="GO" id="GO:0030151">
    <property type="term" value="F:molybdenum ion binding"/>
    <property type="evidence" value="ECO:0007669"/>
    <property type="project" value="InterPro"/>
</dbReference>
<keyword evidence="5" id="KW-0500">Molybdenum</keyword>
<dbReference type="SUPFAM" id="SSF50692">
    <property type="entry name" value="ADC-like"/>
    <property type="match status" value="1"/>
</dbReference>
<evidence type="ECO:0000256" key="6">
    <source>
        <dbReference type="ARBA" id="ARBA00022723"/>
    </source>
</evidence>
<dbReference type="GO" id="GO:0008863">
    <property type="term" value="F:formate dehydrogenase (NAD+) activity"/>
    <property type="evidence" value="ECO:0007669"/>
    <property type="project" value="InterPro"/>
</dbReference>
<gene>
    <name evidence="12" type="ORF">F6X51_20395</name>
</gene>
<dbReference type="GO" id="GO:0016020">
    <property type="term" value="C:membrane"/>
    <property type="evidence" value="ECO:0007669"/>
    <property type="project" value="TreeGrafter"/>
</dbReference>
<name>A0A6N6MPE4_9HYPH</name>
<comment type="cofactor">
    <cofactor evidence="1">
        <name>Mo-bis(molybdopterin guanine dinucleotide)</name>
        <dbReference type="ChEBI" id="CHEBI:60539"/>
    </cofactor>
</comment>
<organism evidence="12 13">
    <name type="scientific">Methylobacterium planeticum</name>
    <dbReference type="NCBI Taxonomy" id="2615211"/>
    <lineage>
        <taxon>Bacteria</taxon>
        <taxon>Pseudomonadati</taxon>
        <taxon>Pseudomonadota</taxon>
        <taxon>Alphaproteobacteria</taxon>
        <taxon>Hyphomicrobiales</taxon>
        <taxon>Methylobacteriaceae</taxon>
        <taxon>Methylobacterium</taxon>
    </lineage>
</organism>
<dbReference type="PIRSF" id="PIRSF000144">
    <property type="entry name" value="CbbBc"/>
    <property type="match status" value="1"/>
</dbReference>
<comment type="caution">
    <text evidence="12">The sequence shown here is derived from an EMBL/GenBank/DDBJ whole genome shotgun (WGS) entry which is preliminary data.</text>
</comment>
<dbReference type="CDD" id="cd02787">
    <property type="entry name" value="MopB_CT_ydeP"/>
    <property type="match status" value="1"/>
</dbReference>
<evidence type="ECO:0000256" key="2">
    <source>
        <dbReference type="ARBA" id="ARBA00001966"/>
    </source>
</evidence>
<protein>
    <submittedName>
        <fullName evidence="12">FdhF/YdeP family oxidoreductase</fullName>
    </submittedName>
</protein>
<feature type="region of interest" description="Disordered" evidence="10">
    <location>
        <begin position="1"/>
        <end position="36"/>
    </location>
</feature>
<evidence type="ECO:0000259" key="11">
    <source>
        <dbReference type="Pfam" id="PF00384"/>
    </source>
</evidence>
<dbReference type="SUPFAM" id="SSF53706">
    <property type="entry name" value="Formate dehydrogenase/DMSO reductase, domains 1-3"/>
    <property type="match status" value="1"/>
</dbReference>
<dbReference type="RefSeq" id="WP_150965514.1">
    <property type="nucleotide sequence ID" value="NZ_VZZJ01000021.1"/>
</dbReference>
<dbReference type="Gene3D" id="3.40.50.740">
    <property type="match status" value="1"/>
</dbReference>
<reference evidence="12 13" key="1">
    <citation type="submission" date="2019-09" db="EMBL/GenBank/DDBJ databases">
        <title>YIM 132548 draft genome.</title>
        <authorList>
            <person name="Jiang L."/>
        </authorList>
    </citation>
    <scope>NUCLEOTIDE SEQUENCE [LARGE SCALE GENOMIC DNA]</scope>
    <source>
        <strain evidence="12 13">YIM 132548</strain>
    </source>
</reference>
<dbReference type="GO" id="GO:0051539">
    <property type="term" value="F:4 iron, 4 sulfur cluster binding"/>
    <property type="evidence" value="ECO:0007669"/>
    <property type="project" value="UniProtKB-KW"/>
</dbReference>
<dbReference type="NCBIfam" id="TIGR01701">
    <property type="entry name" value="Fdhalpha-like"/>
    <property type="match status" value="1"/>
</dbReference>
<keyword evidence="7" id="KW-0560">Oxidoreductase</keyword>
<dbReference type="PANTHER" id="PTHR43105">
    <property type="entry name" value="RESPIRATORY NITRATE REDUCTASE"/>
    <property type="match status" value="1"/>
</dbReference>
<dbReference type="PANTHER" id="PTHR43105:SF4">
    <property type="entry name" value="PROTEIN YDEP"/>
    <property type="match status" value="1"/>
</dbReference>
<dbReference type="InterPro" id="IPR009010">
    <property type="entry name" value="Asp_de-COase-like_dom_sf"/>
</dbReference>
<evidence type="ECO:0000256" key="4">
    <source>
        <dbReference type="ARBA" id="ARBA00022485"/>
    </source>
</evidence>
<keyword evidence="9" id="KW-0411">Iron-sulfur</keyword>
<keyword evidence="13" id="KW-1185">Reference proteome</keyword>
<dbReference type="InterPro" id="IPR037951">
    <property type="entry name" value="MopB_CT_YdeP"/>
</dbReference>
<dbReference type="Pfam" id="PF00384">
    <property type="entry name" value="Molybdopterin"/>
    <property type="match status" value="1"/>
</dbReference>
<dbReference type="Proteomes" id="UP000441523">
    <property type="component" value="Unassembled WGS sequence"/>
</dbReference>
<keyword evidence="8" id="KW-0408">Iron</keyword>
<dbReference type="InterPro" id="IPR006656">
    <property type="entry name" value="Mopterin_OxRdtase"/>
</dbReference>
<dbReference type="InterPro" id="IPR050123">
    <property type="entry name" value="Prok_molybdopt-oxidoreductase"/>
</dbReference>
<evidence type="ECO:0000256" key="5">
    <source>
        <dbReference type="ARBA" id="ARBA00022505"/>
    </source>
</evidence>
<evidence type="ECO:0000313" key="12">
    <source>
        <dbReference type="EMBL" id="KAB1071048.1"/>
    </source>
</evidence>
<dbReference type="EMBL" id="VZZJ01000021">
    <property type="protein sequence ID" value="KAB1071048.1"/>
    <property type="molecule type" value="Genomic_DNA"/>
</dbReference>
<evidence type="ECO:0000256" key="1">
    <source>
        <dbReference type="ARBA" id="ARBA00001942"/>
    </source>
</evidence>